<evidence type="ECO:0000256" key="2">
    <source>
        <dbReference type="ARBA" id="ARBA00022737"/>
    </source>
</evidence>
<sequence>MRLRTGMLGVAVLCAAMTASGMSPFDAPVASAATCGAGTESDFNGDGLRDTAIADPEATVGGAEQAGLVRVVLGDGKGVFEISEALPEMIANPERGDRFGYALAAYDADADGCADLVVGAPYEDVTKDGATLADAGAVYVIHGTPTGIGSGSKVDSYTQAGLDPEAVNEAYDWFGYALAAGKTSSDKPYLAVGVPGENIGDTADAGGVHYVQGSVRSRITQSSPGVPGEPEAHDRFGYALSGTSRYLAVGAPGEAIGEETFAGAVAVFNHTIADGVPTALAGLDQDQPGVAGAAETGDGFGSAVSLVSYRPPGTSSETDALLAIGTPAEDIEGVADAGSVEVLQIATSGAYTEINAIDRGAAEVEGEPVAGDFLGQRVALANTSPGAVGTAGTIRLAASAPGHDAGTATEAGAVQVFPALGPAGTGDRILARGDGVLPGTTGVRDYAGMGLMGTSTDLYVGVPYSKSGDDPRGVVYVVPWKNIFSGGTDPVRAYEPGTGGVPDEGRAFGAVIR</sequence>
<comment type="caution">
    <text evidence="5">The sequence shown here is derived from an EMBL/GenBank/DDBJ whole genome shotgun (WGS) entry which is preliminary data.</text>
</comment>
<dbReference type="InterPro" id="IPR013519">
    <property type="entry name" value="Int_alpha_beta-p"/>
</dbReference>
<evidence type="ECO:0000256" key="1">
    <source>
        <dbReference type="ARBA" id="ARBA00022729"/>
    </source>
</evidence>
<dbReference type="PANTHER" id="PTHR36220">
    <property type="entry name" value="UNNAMED PRODUCT"/>
    <property type="match status" value="1"/>
</dbReference>
<evidence type="ECO:0000256" key="4">
    <source>
        <dbReference type="SAM" id="SignalP"/>
    </source>
</evidence>
<dbReference type="InterPro" id="IPR013517">
    <property type="entry name" value="FG-GAP"/>
</dbReference>
<keyword evidence="2" id="KW-0677">Repeat</keyword>
<dbReference type="Pfam" id="PF01839">
    <property type="entry name" value="FG-GAP"/>
    <property type="match status" value="1"/>
</dbReference>
<evidence type="ECO:0000313" key="5">
    <source>
        <dbReference type="EMBL" id="MFK4269037.1"/>
    </source>
</evidence>
<dbReference type="PROSITE" id="PS51470">
    <property type="entry name" value="FG_GAP"/>
    <property type="match status" value="2"/>
</dbReference>
<keyword evidence="6" id="KW-1185">Reference proteome</keyword>
<protein>
    <submittedName>
        <fullName evidence="5">FG-GAP-like repeat-containing protein</fullName>
    </submittedName>
</protein>
<accession>A0ABW8LSZ6</accession>
<organism evidence="5 6">
    <name type="scientific">Streptomyces milbemycinicus</name>
    <dbReference type="NCBI Taxonomy" id="476552"/>
    <lineage>
        <taxon>Bacteria</taxon>
        <taxon>Bacillati</taxon>
        <taxon>Actinomycetota</taxon>
        <taxon>Actinomycetes</taxon>
        <taxon>Kitasatosporales</taxon>
        <taxon>Streptomycetaceae</taxon>
        <taxon>Streptomyces</taxon>
    </lineage>
</organism>
<dbReference type="InterPro" id="IPR028994">
    <property type="entry name" value="Integrin_alpha_N"/>
</dbReference>
<gene>
    <name evidence="5" type="ORF">ACI2L5_29465</name>
</gene>
<dbReference type="Gene3D" id="2.130.10.130">
    <property type="entry name" value="Integrin alpha, N-terminal"/>
    <property type="match status" value="2"/>
</dbReference>
<dbReference type="PANTHER" id="PTHR36220:SF1">
    <property type="entry name" value="GAMMA TUBULIN COMPLEX COMPONENT C-TERMINAL DOMAIN-CONTAINING PROTEIN"/>
    <property type="match status" value="1"/>
</dbReference>
<keyword evidence="3" id="KW-0325">Glycoprotein</keyword>
<evidence type="ECO:0000313" key="6">
    <source>
        <dbReference type="Proteomes" id="UP001620295"/>
    </source>
</evidence>
<feature type="signal peptide" evidence="4">
    <location>
        <begin position="1"/>
        <end position="21"/>
    </location>
</feature>
<reference evidence="5 6" key="1">
    <citation type="submission" date="2024-11" db="EMBL/GenBank/DDBJ databases">
        <title>The Natural Products Discovery Center: Release of the First 8490 Sequenced Strains for Exploring Actinobacteria Biosynthetic Diversity.</title>
        <authorList>
            <person name="Kalkreuter E."/>
            <person name="Kautsar S.A."/>
            <person name="Yang D."/>
            <person name="Bader C.D."/>
            <person name="Teijaro C.N."/>
            <person name="Fluegel L."/>
            <person name="Davis C.M."/>
            <person name="Simpson J.R."/>
            <person name="Lauterbach L."/>
            <person name="Steele A.D."/>
            <person name="Gui C."/>
            <person name="Meng S."/>
            <person name="Li G."/>
            <person name="Viehrig K."/>
            <person name="Ye F."/>
            <person name="Su P."/>
            <person name="Kiefer A.F."/>
            <person name="Nichols A."/>
            <person name="Cepeda A.J."/>
            <person name="Yan W."/>
            <person name="Fan B."/>
            <person name="Jiang Y."/>
            <person name="Adhikari A."/>
            <person name="Zheng C.-J."/>
            <person name="Schuster L."/>
            <person name="Cowan T.M."/>
            <person name="Smanski M.J."/>
            <person name="Chevrette M.G."/>
            <person name="De Carvalho L.P.S."/>
            <person name="Shen B."/>
        </authorList>
    </citation>
    <scope>NUCLEOTIDE SEQUENCE [LARGE SCALE GENOMIC DNA]</scope>
    <source>
        <strain evidence="5 6">NPDC020863</strain>
    </source>
</reference>
<feature type="chain" id="PRO_5046127709" evidence="4">
    <location>
        <begin position="22"/>
        <end position="513"/>
    </location>
</feature>
<dbReference type="EMBL" id="JBJDQH010000010">
    <property type="protein sequence ID" value="MFK4269037.1"/>
    <property type="molecule type" value="Genomic_DNA"/>
</dbReference>
<dbReference type="SMART" id="SM00191">
    <property type="entry name" value="Int_alpha"/>
    <property type="match status" value="4"/>
</dbReference>
<dbReference type="Proteomes" id="UP001620295">
    <property type="component" value="Unassembled WGS sequence"/>
</dbReference>
<keyword evidence="1 4" id="KW-0732">Signal</keyword>
<name>A0ABW8LSZ6_9ACTN</name>
<dbReference type="RefSeq" id="WP_404747502.1">
    <property type="nucleotide sequence ID" value="NZ_JBJDQH010000010.1"/>
</dbReference>
<proteinExistence type="predicted"/>
<evidence type="ECO:0000256" key="3">
    <source>
        <dbReference type="ARBA" id="ARBA00023180"/>
    </source>
</evidence>
<dbReference type="SUPFAM" id="SSF69318">
    <property type="entry name" value="Integrin alpha N-terminal domain"/>
    <property type="match status" value="1"/>
</dbReference>